<evidence type="ECO:0000256" key="3">
    <source>
        <dbReference type="ARBA" id="ARBA00022475"/>
    </source>
</evidence>
<dbReference type="PANTHER" id="PTHR43528">
    <property type="entry name" value="ALPHA-KETOGLUTARATE PERMEASE"/>
    <property type="match status" value="1"/>
</dbReference>
<dbReference type="AlphaFoldDB" id="A0A1X9SRM3"/>
<proteinExistence type="predicted"/>
<keyword evidence="9" id="KW-1185">Reference proteome</keyword>
<dbReference type="STRING" id="1660064.CIGN_0565"/>
<sequence length="431" mass="47877">MARSFSRSDIRILGLSSLGGMLEFYDFIIFVFFASYISLLFFPADLDPFWAIFNTYGTFAAGYLARPIGGVIMAHFGDKNGRKNMFMLSILLMVIPTFLLGIMPTFESIGYLAPIILVIIRILQGIAIGGELPGAWVFVSEHAPRGKLYTSISILTAAVVAGILLGSFVTMIVKDIWSDNEIRDGMWRLPFILGGVFGIISIYLRRYLSETPVFKEMQERNELDKIPLKSIFKFHKIDSIASMLITWVLTGCIVVLILLMPNFMPKAFNADGVELGRLTTIYMQMGAIVLLCFGCFIYGRLSDKYGIAKTTLVLALLFSISVYAYFDALYSGVSFEMVLGLYLLSGLLACVGPCGAPFLMIAIFPNKLRFSGISFAYNIAYAIAGGVTTPFATAMVFKFDPMYLAYYMVVLGFIAAGCSIWFMLRRKDLNI</sequence>
<dbReference type="GO" id="GO:0015293">
    <property type="term" value="F:symporter activity"/>
    <property type="evidence" value="ECO:0007669"/>
    <property type="project" value="UniProtKB-KW"/>
</dbReference>
<evidence type="ECO:0000256" key="7">
    <source>
        <dbReference type="ARBA" id="ARBA00023136"/>
    </source>
</evidence>
<keyword evidence="5" id="KW-0769">Symport</keyword>
<keyword evidence="4" id="KW-0812">Transmembrane</keyword>
<dbReference type="KEGG" id="cdev:CIGN_0565"/>
<evidence type="ECO:0000256" key="6">
    <source>
        <dbReference type="ARBA" id="ARBA00022989"/>
    </source>
</evidence>
<evidence type="ECO:0000256" key="2">
    <source>
        <dbReference type="ARBA" id="ARBA00022448"/>
    </source>
</evidence>
<dbReference type="InterPro" id="IPR051084">
    <property type="entry name" value="H+-coupled_symporters"/>
</dbReference>
<dbReference type="InterPro" id="IPR020846">
    <property type="entry name" value="MFS_dom"/>
</dbReference>
<evidence type="ECO:0000256" key="1">
    <source>
        <dbReference type="ARBA" id="ARBA00004651"/>
    </source>
</evidence>
<reference evidence="8 9" key="1">
    <citation type="journal article" date="2017" name="Genome Biol. Evol.">
        <title>Comparative Genomic Analysis Identifies a Campylobacter Clade Deficient in Selenium Metabolism.</title>
        <authorList>
            <person name="Miller W.G."/>
            <person name="Yee E."/>
            <person name="Lopes B.S."/>
            <person name="Chapman M.H."/>
            <person name="Huynh S."/>
            <person name="Bono J.L."/>
            <person name="Parker C.T."/>
            <person name="Strachan N.J.C."/>
            <person name="Forbes K.J."/>
        </authorList>
    </citation>
    <scope>NUCLEOTIDE SEQUENCE [LARGE SCALE GENOMIC DNA]</scope>
    <source>
        <strain evidence="8 9">NCTC 13003</strain>
    </source>
</reference>
<organism evidence="8 9">
    <name type="scientific">Campylobacter devanensis</name>
    <dbReference type="NCBI Taxonomy" id="3161138"/>
    <lineage>
        <taxon>Bacteria</taxon>
        <taxon>Pseudomonadati</taxon>
        <taxon>Campylobacterota</taxon>
        <taxon>Epsilonproteobacteria</taxon>
        <taxon>Campylobacterales</taxon>
        <taxon>Campylobacteraceae</taxon>
        <taxon>Campylobacter</taxon>
    </lineage>
</organism>
<keyword evidence="6" id="KW-1133">Transmembrane helix</keyword>
<keyword evidence="2" id="KW-0813">Transport</keyword>
<evidence type="ECO:0000313" key="9">
    <source>
        <dbReference type="Proteomes" id="UP000194309"/>
    </source>
</evidence>
<dbReference type="Proteomes" id="UP000194309">
    <property type="component" value="Chromosome"/>
</dbReference>
<dbReference type="InterPro" id="IPR036259">
    <property type="entry name" value="MFS_trans_sf"/>
</dbReference>
<dbReference type="InterPro" id="IPR005828">
    <property type="entry name" value="MFS_sugar_transport-like"/>
</dbReference>
<dbReference type="Gene3D" id="1.20.1250.20">
    <property type="entry name" value="MFS general substrate transporter like domains"/>
    <property type="match status" value="2"/>
</dbReference>
<gene>
    <name evidence="8" type="ORF">CIGN_0565</name>
</gene>
<dbReference type="SUPFAM" id="SSF103473">
    <property type="entry name" value="MFS general substrate transporter"/>
    <property type="match status" value="1"/>
</dbReference>
<dbReference type="Pfam" id="PF00083">
    <property type="entry name" value="Sugar_tr"/>
    <property type="match status" value="1"/>
</dbReference>
<accession>A0A381D8Z7</accession>
<name>A0A1X9SRM3_9BACT</name>
<protein>
    <submittedName>
        <fullName evidence="8">Metabolite/H+ symporter, major facilitator superfamily</fullName>
    </submittedName>
</protein>
<accession>A0A1X9SRM3</accession>
<dbReference type="OrthoDB" id="6766492at2"/>
<keyword evidence="3" id="KW-1003">Cell membrane</keyword>
<dbReference type="GO" id="GO:0005886">
    <property type="term" value="C:plasma membrane"/>
    <property type="evidence" value="ECO:0007669"/>
    <property type="project" value="UniProtKB-SubCell"/>
</dbReference>
<dbReference type="PANTHER" id="PTHR43528:SF7">
    <property type="entry name" value="MFS TRANSPORTER"/>
    <property type="match status" value="1"/>
</dbReference>
<dbReference type="EMBL" id="CP018788">
    <property type="protein sequence ID" value="ARQ98862.1"/>
    <property type="molecule type" value="Genomic_DNA"/>
</dbReference>
<evidence type="ECO:0000256" key="4">
    <source>
        <dbReference type="ARBA" id="ARBA00022692"/>
    </source>
</evidence>
<comment type="subcellular location">
    <subcellularLocation>
        <location evidence="1">Cell membrane</location>
        <topology evidence="1">Multi-pass membrane protein</topology>
    </subcellularLocation>
</comment>
<dbReference type="PROSITE" id="PS50850">
    <property type="entry name" value="MFS"/>
    <property type="match status" value="1"/>
</dbReference>
<evidence type="ECO:0000256" key="5">
    <source>
        <dbReference type="ARBA" id="ARBA00022847"/>
    </source>
</evidence>
<evidence type="ECO:0000313" key="8">
    <source>
        <dbReference type="EMBL" id="ARQ98862.1"/>
    </source>
</evidence>
<keyword evidence="7" id="KW-0472">Membrane</keyword>